<dbReference type="Proteomes" id="UP001278766">
    <property type="component" value="Unassembled WGS sequence"/>
</dbReference>
<dbReference type="PANTHER" id="PTHR13593">
    <property type="match status" value="1"/>
</dbReference>
<dbReference type="GeneID" id="87842887"/>
<dbReference type="GO" id="GO:0006629">
    <property type="term" value="P:lipid metabolic process"/>
    <property type="evidence" value="ECO:0007669"/>
    <property type="project" value="InterPro"/>
</dbReference>
<name>A0AAE0HNB5_9PEZI</name>
<dbReference type="InterPro" id="IPR036514">
    <property type="entry name" value="SGNH_hydro_sf"/>
</dbReference>
<dbReference type="InterPro" id="IPR013830">
    <property type="entry name" value="SGNH_hydro"/>
</dbReference>
<dbReference type="PROSITE" id="PS50007">
    <property type="entry name" value="PIPLC_X_DOMAIN"/>
    <property type="match status" value="1"/>
</dbReference>
<gene>
    <name evidence="3" type="ORF">B0H64DRAFT_430591</name>
</gene>
<dbReference type="GO" id="GO:0008081">
    <property type="term" value="F:phosphoric diester hydrolase activity"/>
    <property type="evidence" value="ECO:0007669"/>
    <property type="project" value="InterPro"/>
</dbReference>
<proteinExistence type="predicted"/>
<keyword evidence="4" id="KW-1185">Reference proteome</keyword>
<dbReference type="SUPFAM" id="SSF51695">
    <property type="entry name" value="PLC-like phosphodiesterases"/>
    <property type="match status" value="1"/>
</dbReference>
<sequence>MNGVKTSLASLTSRGWWLTSLLLLMLCHITAAFAYLPVHGHKNSTASLSARDGTFYLRIPPLGASITWGQGSTDGNGYRKHLRDQLRFDGWNVNMVGSRSGGTMNDRDVEGWPGYRVEQVDDRARTVVPLYKPNVVLINAGTNDATQDYYVSTTRDRMRAMIEYIFATVPNVTARSPRSSRTNTDYAGWYNRGVVLYLAIHLGDLNGDGSGSIPDEGKCSPDDMTYSSTRPSREGEYMRWLLMEPEYAATTTREYITIVNLTPHPFILESTHQYQMDGQNMAEQTGRVDANPVDTNGEAYYRIGDTGKEFQVRATTHIPDTYPRRVVFDLTGMGKGQGEYKVLEQETSVTLVITGSNDYGFITWLTFGPGNWMNALKEVIKDRPLRHLVMPGSHDSGMSKLTGAILTGATSSNTQTQGLSTYGQLRMGARWFDLRVQTVHQVAPKCCDDYEFWTTHINDERAEMAIGQSGEHLDEVVDNINKFTSENPGEVIILQFRYLIGIRKVPSLGPIYWETKQKDEFFDKLRRINNRCGNILTESKLGLTEKVLADRTVGSLMSSNGGKGCVFIFLNTAHLSNIAEADRVARSDGIYNRRDLPWSDGWPNKEDTKAVAEFNVNRWAEARSDVLVSQWLTTPDILTSTFSYSLQAIAVLLPKRSASAFTAAPQPNNPLVSSWNGIIFANGTTIDNPPPTLHVGKPEILRNGTVFSNGTVLTEDIRNPEYEGPIHANLASH</sequence>
<dbReference type="PANTHER" id="PTHR13593:SF143">
    <property type="entry name" value="PHOSPHATIDYLINOSITOL-SPECIFIC PHOSPHOLIPASE C X DOMAIN-CONTAINING PROTEIN"/>
    <property type="match status" value="1"/>
</dbReference>
<dbReference type="Gene3D" id="3.20.20.190">
    <property type="entry name" value="Phosphatidylinositol (PI) phosphodiesterase"/>
    <property type="match status" value="1"/>
</dbReference>
<keyword evidence="1" id="KW-0732">Signal</keyword>
<feature type="signal peptide" evidence="1">
    <location>
        <begin position="1"/>
        <end position="32"/>
    </location>
</feature>
<reference evidence="3" key="1">
    <citation type="journal article" date="2023" name="Mol. Phylogenet. Evol.">
        <title>Genome-scale phylogeny and comparative genomics of the fungal order Sordariales.</title>
        <authorList>
            <person name="Hensen N."/>
            <person name="Bonometti L."/>
            <person name="Westerberg I."/>
            <person name="Brannstrom I.O."/>
            <person name="Guillou S."/>
            <person name="Cros-Aarteil S."/>
            <person name="Calhoun S."/>
            <person name="Haridas S."/>
            <person name="Kuo A."/>
            <person name="Mondo S."/>
            <person name="Pangilinan J."/>
            <person name="Riley R."/>
            <person name="LaButti K."/>
            <person name="Andreopoulos B."/>
            <person name="Lipzen A."/>
            <person name="Chen C."/>
            <person name="Yan M."/>
            <person name="Daum C."/>
            <person name="Ng V."/>
            <person name="Clum A."/>
            <person name="Steindorff A."/>
            <person name="Ohm R.A."/>
            <person name="Martin F."/>
            <person name="Silar P."/>
            <person name="Natvig D.O."/>
            <person name="Lalanne C."/>
            <person name="Gautier V."/>
            <person name="Ament-Velasquez S.L."/>
            <person name="Kruys A."/>
            <person name="Hutchinson M.I."/>
            <person name="Powell A.J."/>
            <person name="Barry K."/>
            <person name="Miller A.N."/>
            <person name="Grigoriev I.V."/>
            <person name="Debuchy R."/>
            <person name="Gladieux P."/>
            <person name="Hiltunen Thoren M."/>
            <person name="Johannesson H."/>
        </authorList>
    </citation>
    <scope>NUCLEOTIDE SEQUENCE</scope>
    <source>
        <strain evidence="3">CBS 168.71</strain>
    </source>
</reference>
<dbReference type="RefSeq" id="XP_062663135.1">
    <property type="nucleotide sequence ID" value="XM_062805939.1"/>
</dbReference>
<accession>A0AAE0HNB5</accession>
<dbReference type="Gene3D" id="3.40.50.1110">
    <property type="entry name" value="SGNH hydrolase"/>
    <property type="match status" value="1"/>
</dbReference>
<evidence type="ECO:0000313" key="3">
    <source>
        <dbReference type="EMBL" id="KAK3299621.1"/>
    </source>
</evidence>
<dbReference type="SUPFAM" id="SSF52266">
    <property type="entry name" value="SGNH hydrolase"/>
    <property type="match status" value="1"/>
</dbReference>
<dbReference type="InterPro" id="IPR017946">
    <property type="entry name" value="PLC-like_Pdiesterase_TIM-brl"/>
</dbReference>
<protein>
    <submittedName>
        <fullName evidence="3">PLC-like phosphodiesterase</fullName>
    </submittedName>
</protein>
<comment type="caution">
    <text evidence="3">The sequence shown here is derived from an EMBL/GenBank/DDBJ whole genome shotgun (WGS) entry which is preliminary data.</text>
</comment>
<organism evidence="3 4">
    <name type="scientific">Chaetomium fimeti</name>
    <dbReference type="NCBI Taxonomy" id="1854472"/>
    <lineage>
        <taxon>Eukaryota</taxon>
        <taxon>Fungi</taxon>
        <taxon>Dikarya</taxon>
        <taxon>Ascomycota</taxon>
        <taxon>Pezizomycotina</taxon>
        <taxon>Sordariomycetes</taxon>
        <taxon>Sordariomycetidae</taxon>
        <taxon>Sordariales</taxon>
        <taxon>Chaetomiaceae</taxon>
        <taxon>Chaetomium</taxon>
    </lineage>
</organism>
<feature type="chain" id="PRO_5042182885" evidence="1">
    <location>
        <begin position="33"/>
        <end position="733"/>
    </location>
</feature>
<evidence type="ECO:0000259" key="2">
    <source>
        <dbReference type="Pfam" id="PF13472"/>
    </source>
</evidence>
<evidence type="ECO:0000256" key="1">
    <source>
        <dbReference type="SAM" id="SignalP"/>
    </source>
</evidence>
<dbReference type="AlphaFoldDB" id="A0AAE0HNB5"/>
<dbReference type="InterPro" id="IPR051057">
    <property type="entry name" value="PI-PLC_domain"/>
</dbReference>
<feature type="domain" description="SGNH hydrolase-type esterase" evidence="2">
    <location>
        <begin position="62"/>
        <end position="173"/>
    </location>
</feature>
<evidence type="ECO:0000313" key="4">
    <source>
        <dbReference type="Proteomes" id="UP001278766"/>
    </source>
</evidence>
<reference evidence="3" key="2">
    <citation type="submission" date="2023-06" db="EMBL/GenBank/DDBJ databases">
        <authorList>
            <consortium name="Lawrence Berkeley National Laboratory"/>
            <person name="Haridas S."/>
            <person name="Hensen N."/>
            <person name="Bonometti L."/>
            <person name="Westerberg I."/>
            <person name="Brannstrom I.O."/>
            <person name="Guillou S."/>
            <person name="Cros-Aarteil S."/>
            <person name="Calhoun S."/>
            <person name="Kuo A."/>
            <person name="Mondo S."/>
            <person name="Pangilinan J."/>
            <person name="Riley R."/>
            <person name="Labutti K."/>
            <person name="Andreopoulos B."/>
            <person name="Lipzen A."/>
            <person name="Chen C."/>
            <person name="Yanf M."/>
            <person name="Daum C."/>
            <person name="Ng V."/>
            <person name="Clum A."/>
            <person name="Steindorff A."/>
            <person name="Ohm R."/>
            <person name="Martin F."/>
            <person name="Silar P."/>
            <person name="Natvig D."/>
            <person name="Lalanne C."/>
            <person name="Gautier V."/>
            <person name="Ament-Velasquez S.L."/>
            <person name="Kruys A."/>
            <person name="Hutchinson M.I."/>
            <person name="Powell A.J."/>
            <person name="Barry K."/>
            <person name="Miller A.N."/>
            <person name="Grigoriev I.V."/>
            <person name="Debuchy R."/>
            <person name="Gladieux P."/>
            <person name="Thoren M.H."/>
            <person name="Johannesson H."/>
        </authorList>
    </citation>
    <scope>NUCLEOTIDE SEQUENCE</scope>
    <source>
        <strain evidence="3">CBS 168.71</strain>
    </source>
</reference>
<dbReference type="Pfam" id="PF13472">
    <property type="entry name" value="Lipase_GDSL_2"/>
    <property type="match status" value="1"/>
</dbReference>
<dbReference type="EMBL" id="JAUEPN010000002">
    <property type="protein sequence ID" value="KAK3299621.1"/>
    <property type="molecule type" value="Genomic_DNA"/>
</dbReference>